<organism evidence="2">
    <name type="scientific">Opuntia streptacantha</name>
    <name type="common">Prickly pear cactus</name>
    <name type="synonym">Opuntia cardona</name>
    <dbReference type="NCBI Taxonomy" id="393608"/>
    <lineage>
        <taxon>Eukaryota</taxon>
        <taxon>Viridiplantae</taxon>
        <taxon>Streptophyta</taxon>
        <taxon>Embryophyta</taxon>
        <taxon>Tracheophyta</taxon>
        <taxon>Spermatophyta</taxon>
        <taxon>Magnoliopsida</taxon>
        <taxon>eudicotyledons</taxon>
        <taxon>Gunneridae</taxon>
        <taxon>Pentapetalae</taxon>
        <taxon>Caryophyllales</taxon>
        <taxon>Cactineae</taxon>
        <taxon>Cactaceae</taxon>
        <taxon>Opuntioideae</taxon>
        <taxon>Opuntia</taxon>
    </lineage>
</organism>
<feature type="transmembrane region" description="Helical" evidence="1">
    <location>
        <begin position="114"/>
        <end position="135"/>
    </location>
</feature>
<sequence>MVLNPAMNSSNLFFLHSSYCLFISSRSWVTALSSSTRSLYDATFLRYSEIESRLGFISFSCASSSVTISKARFRSQDLVRLSSARVPWSFSWSTESFAICSICFLRVFCKSSSFLLYAFPFISISLQSFFISLSLKSASTSVARSSSIFLFRLSYSDFALSRTSLCSSISCCVFL</sequence>
<keyword evidence="1" id="KW-1133">Transmembrane helix</keyword>
<reference evidence="2" key="2">
    <citation type="submission" date="2020-07" db="EMBL/GenBank/DDBJ databases">
        <authorList>
            <person name="Vera ALvarez R."/>
            <person name="Arias-Moreno D.M."/>
            <person name="Jimenez-Jacinto V."/>
            <person name="Jimenez-Bremont J.F."/>
            <person name="Swaminathan K."/>
            <person name="Moose S.P."/>
            <person name="Guerrero-Gonzalez M.L."/>
            <person name="Marino-Ramirez L."/>
            <person name="Landsman D."/>
            <person name="Rodriguez-Kessler M."/>
            <person name="Delgado-Sanchez P."/>
        </authorList>
    </citation>
    <scope>NUCLEOTIDE SEQUENCE</scope>
    <source>
        <tissue evidence="2">Cladode</tissue>
    </source>
</reference>
<evidence type="ECO:0000313" key="2">
    <source>
        <dbReference type="EMBL" id="MBA4658088.1"/>
    </source>
</evidence>
<keyword evidence="1" id="KW-0812">Transmembrane</keyword>
<proteinExistence type="predicted"/>
<evidence type="ECO:0000256" key="1">
    <source>
        <dbReference type="SAM" id="Phobius"/>
    </source>
</evidence>
<protein>
    <submittedName>
        <fullName evidence="2">Uncharacterized protein</fullName>
    </submittedName>
</protein>
<dbReference type="EMBL" id="GISG01199194">
    <property type="protein sequence ID" value="MBA4658088.1"/>
    <property type="molecule type" value="Transcribed_RNA"/>
</dbReference>
<reference evidence="2" key="1">
    <citation type="journal article" date="2013" name="J. Plant Res.">
        <title>Effect of fungi and light on seed germination of three Opuntia species from semiarid lands of central Mexico.</title>
        <authorList>
            <person name="Delgado-Sanchez P."/>
            <person name="Jimenez-Bremont J.F."/>
            <person name="Guerrero-Gonzalez Mde L."/>
            <person name="Flores J."/>
        </authorList>
    </citation>
    <scope>NUCLEOTIDE SEQUENCE</scope>
    <source>
        <tissue evidence="2">Cladode</tissue>
    </source>
</reference>
<accession>A0A7C9EB71</accession>
<name>A0A7C9EB71_OPUST</name>
<dbReference type="AlphaFoldDB" id="A0A7C9EB71"/>
<keyword evidence="1" id="KW-0472">Membrane</keyword>